<feature type="domain" description="Sulfatase-modifying factor enzyme-like" evidence="2">
    <location>
        <begin position="40"/>
        <end position="448"/>
    </location>
</feature>
<dbReference type="InterPro" id="IPR019866">
    <property type="entry name" value="Glid_motil-assoc_lipo_GldK"/>
</dbReference>
<dbReference type="Proteomes" id="UP000037755">
    <property type="component" value="Unassembled WGS sequence"/>
</dbReference>
<dbReference type="InterPro" id="IPR016187">
    <property type="entry name" value="CTDL_fold"/>
</dbReference>
<dbReference type="InterPro" id="IPR051043">
    <property type="entry name" value="Sulfatase_Mod_Factor_Kinase"/>
</dbReference>
<dbReference type="EMBL" id="LIYD01000005">
    <property type="protein sequence ID" value="KOS07792.1"/>
    <property type="molecule type" value="Genomic_DNA"/>
</dbReference>
<dbReference type="AlphaFoldDB" id="A0A0M9VJI7"/>
<dbReference type="RefSeq" id="WP_054409509.1">
    <property type="nucleotide sequence ID" value="NZ_FOYA01000002.1"/>
</dbReference>
<dbReference type="OrthoDB" id="9768004at2"/>
<evidence type="ECO:0000259" key="2">
    <source>
        <dbReference type="Pfam" id="PF03781"/>
    </source>
</evidence>
<comment type="caution">
    <text evidence="3">The sequence shown here is derived from an EMBL/GenBank/DDBJ whole genome shotgun (WGS) entry which is preliminary data.</text>
</comment>
<sequence>MKKFIALTATLSLLISCGSSDRGELVGVKGKKWRPEKPYGMALVPGGAYIMGKSDEDLANVQDAPTKTVTVRSFYMDETEITNSEYRQFIEWVKDSTIRTRLAILADEQGQTPGSGGIGEYAFKDQSTEGEEKSPYDTYMEENYWSLGTDDDMYAGRKLNHKPKLIKDVQKYPDEYYVEVMDSMYLPESESYNGLRTIDVTKLVFKYTWMDIDAAAKDKTTGISRTKRSKYLKTEPVAVYPDTTAWIKDFAYSYNEPMHNDYFWHDAYGEYPVVGVNWKQAKAFCAWRTLNKNAYQKEKKRQFVNSFRLPTEAEWEYAARGGLQSATYPWGGPYSKNDTGCFLANFKPNRGDYAADGALYTVEAESFDPNGYNLFNMSGNVSEWTDSSYDANSYEYVSTMNPNASEAANKRKVIRGGSWKDVSYFLQVSTRDWEYADSARSYIGFRTVQDYMGTQNTANGR</sequence>
<evidence type="ECO:0000313" key="3">
    <source>
        <dbReference type="EMBL" id="KOS07792.1"/>
    </source>
</evidence>
<dbReference type="STRING" id="1202724.AM493_18340"/>
<dbReference type="PROSITE" id="PS51257">
    <property type="entry name" value="PROKAR_LIPOPROTEIN"/>
    <property type="match status" value="1"/>
</dbReference>
<organism evidence="3 4">
    <name type="scientific">Flavobacterium akiainvivens</name>
    <dbReference type="NCBI Taxonomy" id="1202724"/>
    <lineage>
        <taxon>Bacteria</taxon>
        <taxon>Pseudomonadati</taxon>
        <taxon>Bacteroidota</taxon>
        <taxon>Flavobacteriia</taxon>
        <taxon>Flavobacteriales</taxon>
        <taxon>Flavobacteriaceae</taxon>
        <taxon>Flavobacterium</taxon>
    </lineage>
</organism>
<dbReference type="PANTHER" id="PTHR23150:SF19">
    <property type="entry name" value="FORMYLGLYCINE-GENERATING ENZYME"/>
    <property type="match status" value="1"/>
</dbReference>
<dbReference type="GO" id="GO:0120147">
    <property type="term" value="F:formylglycine-generating oxidase activity"/>
    <property type="evidence" value="ECO:0007669"/>
    <property type="project" value="TreeGrafter"/>
</dbReference>
<keyword evidence="4" id="KW-1185">Reference proteome</keyword>
<dbReference type="Gene3D" id="3.90.1580.10">
    <property type="entry name" value="paralog of FGE (formylglycine-generating enzyme)"/>
    <property type="match status" value="2"/>
</dbReference>
<feature type="region of interest" description="Disordered" evidence="1">
    <location>
        <begin position="115"/>
        <end position="134"/>
    </location>
</feature>
<reference evidence="3 4" key="1">
    <citation type="submission" date="2015-08" db="EMBL/GenBank/DDBJ databases">
        <title>Whole genome sequence of Flavobacterium akiainvivens IK-1T, from decaying Wikstroemia oahuensis, an endemic Hawaiian shrub.</title>
        <authorList>
            <person name="Wan X."/>
            <person name="Hou S."/>
            <person name="Saito J."/>
            <person name="Donachie S."/>
        </authorList>
    </citation>
    <scope>NUCLEOTIDE SEQUENCE [LARGE SCALE GENOMIC DNA]</scope>
    <source>
        <strain evidence="3 4">IK-1</strain>
    </source>
</reference>
<accession>A0A0M9VJI7</accession>
<name>A0A0M9VJI7_9FLAO</name>
<protein>
    <submittedName>
        <fullName evidence="3">Gliding motility protein Gldk</fullName>
    </submittedName>
</protein>
<dbReference type="InterPro" id="IPR005532">
    <property type="entry name" value="SUMF_dom"/>
</dbReference>
<dbReference type="PANTHER" id="PTHR23150">
    <property type="entry name" value="SULFATASE MODIFYING FACTOR 1, 2"/>
    <property type="match status" value="1"/>
</dbReference>
<dbReference type="Pfam" id="PF03781">
    <property type="entry name" value="FGE-sulfatase"/>
    <property type="match status" value="1"/>
</dbReference>
<feature type="compositionally biased region" description="Basic and acidic residues" evidence="1">
    <location>
        <begin position="122"/>
        <end position="134"/>
    </location>
</feature>
<proteinExistence type="predicted"/>
<dbReference type="PATRIC" id="fig|1202724.3.peg.3808"/>
<gene>
    <name evidence="3" type="ORF">AM493_18340</name>
</gene>
<evidence type="ECO:0000256" key="1">
    <source>
        <dbReference type="SAM" id="MobiDB-lite"/>
    </source>
</evidence>
<dbReference type="NCBIfam" id="TIGR03525">
    <property type="entry name" value="GldK"/>
    <property type="match status" value="1"/>
</dbReference>
<dbReference type="InterPro" id="IPR042095">
    <property type="entry name" value="SUMF_sf"/>
</dbReference>
<dbReference type="SUPFAM" id="SSF56436">
    <property type="entry name" value="C-type lectin-like"/>
    <property type="match status" value="1"/>
</dbReference>
<evidence type="ECO:0000313" key="4">
    <source>
        <dbReference type="Proteomes" id="UP000037755"/>
    </source>
</evidence>